<evidence type="ECO:0000313" key="2">
    <source>
        <dbReference type="Proteomes" id="UP000464318"/>
    </source>
</evidence>
<dbReference type="Proteomes" id="UP000464318">
    <property type="component" value="Chromosome"/>
</dbReference>
<dbReference type="AlphaFoldDB" id="A0A6P1QV60"/>
<accession>A0A6P1QV60</accession>
<dbReference type="InterPro" id="IPR050491">
    <property type="entry name" value="AmpC-like"/>
</dbReference>
<organism evidence="1 2">
    <name type="scientific">Bergeyella cardium</name>
    <dbReference type="NCBI Taxonomy" id="1585976"/>
    <lineage>
        <taxon>Bacteria</taxon>
        <taxon>Pseudomonadati</taxon>
        <taxon>Bacteroidota</taxon>
        <taxon>Flavobacteriia</taxon>
        <taxon>Flavobacteriales</taxon>
        <taxon>Weeksellaceae</taxon>
        <taxon>Bergeyella</taxon>
    </lineage>
</organism>
<dbReference type="InterPro" id="IPR012338">
    <property type="entry name" value="Beta-lactam/transpept-like"/>
</dbReference>
<keyword evidence="1" id="KW-0378">Hydrolase</keyword>
<gene>
    <name evidence="1" type="ORF">DBX24_02995</name>
</gene>
<dbReference type="SUPFAM" id="SSF56601">
    <property type="entry name" value="beta-lactamase/transpeptidase-like"/>
    <property type="match status" value="1"/>
</dbReference>
<dbReference type="OrthoDB" id="9793489at2"/>
<dbReference type="KEGG" id="bcad:DBX24_02995"/>
<sequence>MNLLKTTLASLLILFLISCKDEVKKIPPKAKNTLPNFSSVNFKKIFKPADSKLSREDSIRNILGDYYLQVWEGSNLWGGIIIAKGENILLEKYRGFTDEKKQNPINENTPLHIASVSKPITAMAILKLVESGKISLNQSLTSILPAFPYPKITLKNLLNHRSGLPKYELLEQELKPLPSEFSKEFISNQDILSLISKHKPALKREPNTGFEYCNTNYALLALVIEKVAGKPYPIAVREMIFQPLGMEHTFVLTEKELPTASPSFFSNGKMHPYNKLDLIYGDKNIYTTPQDLLRFSQAMFSSNFLPKNLIKKVFKPYSNEKKGMKNYGLGIRMKIFDNGKALTYHNGWWHGSNSVFVHLPESKTTIIALGNKYSRRIYSATALSGLFEDFPFDIESLTKEPTSGE</sequence>
<proteinExistence type="predicted"/>
<name>A0A6P1QV60_9FLAO</name>
<dbReference type="EMBL" id="CP029149">
    <property type="protein sequence ID" value="QHN64933.1"/>
    <property type="molecule type" value="Genomic_DNA"/>
</dbReference>
<keyword evidence="2" id="KW-1185">Reference proteome</keyword>
<dbReference type="PROSITE" id="PS51257">
    <property type="entry name" value="PROKAR_LIPOPROTEIN"/>
    <property type="match status" value="1"/>
</dbReference>
<evidence type="ECO:0000313" key="1">
    <source>
        <dbReference type="EMBL" id="QHN64933.1"/>
    </source>
</evidence>
<reference evidence="1 2" key="1">
    <citation type="submission" date="2018-04" db="EMBL/GenBank/DDBJ databases">
        <title>Characteristic and Complete Genome Sequencing of A Novel Member of Infective Endocarditis Causative Bacteria: Bergeyella cardium QL-PH.</title>
        <authorList>
            <person name="Pan H."/>
            <person name="Sun E."/>
            <person name="Zhang Y."/>
        </authorList>
    </citation>
    <scope>NUCLEOTIDE SEQUENCE [LARGE SCALE GENOMIC DNA]</scope>
    <source>
        <strain evidence="1 2">HPQL</strain>
    </source>
</reference>
<dbReference type="InterPro" id="IPR001466">
    <property type="entry name" value="Beta-lactam-related"/>
</dbReference>
<dbReference type="Pfam" id="PF00144">
    <property type="entry name" value="Beta-lactamase"/>
    <property type="match status" value="1"/>
</dbReference>
<dbReference type="GO" id="GO:0016787">
    <property type="term" value="F:hydrolase activity"/>
    <property type="evidence" value="ECO:0007669"/>
    <property type="project" value="UniProtKB-KW"/>
</dbReference>
<dbReference type="Gene3D" id="3.40.710.10">
    <property type="entry name" value="DD-peptidase/beta-lactamase superfamily"/>
    <property type="match status" value="1"/>
</dbReference>
<protein>
    <submittedName>
        <fullName evidence="1">Serine hydrolase</fullName>
    </submittedName>
</protein>
<dbReference type="PANTHER" id="PTHR46825">
    <property type="entry name" value="D-ALANYL-D-ALANINE-CARBOXYPEPTIDASE/ENDOPEPTIDASE AMPH"/>
    <property type="match status" value="1"/>
</dbReference>
<dbReference type="PANTHER" id="PTHR46825:SF9">
    <property type="entry name" value="BETA-LACTAMASE-RELATED DOMAIN-CONTAINING PROTEIN"/>
    <property type="match status" value="1"/>
</dbReference>
<dbReference type="RefSeq" id="WP_160223947.1">
    <property type="nucleotide sequence ID" value="NZ_CP029149.1"/>
</dbReference>